<evidence type="ECO:0000313" key="1">
    <source>
        <dbReference type="EMBL" id="JAD57608.1"/>
    </source>
</evidence>
<proteinExistence type="predicted"/>
<reference evidence="1" key="2">
    <citation type="journal article" date="2015" name="Data Brief">
        <title>Shoot transcriptome of the giant reed, Arundo donax.</title>
        <authorList>
            <person name="Barrero R.A."/>
            <person name="Guerrero F.D."/>
            <person name="Moolhuijzen P."/>
            <person name="Goolsby J.A."/>
            <person name="Tidwell J."/>
            <person name="Bellgard S.E."/>
            <person name="Bellgard M.I."/>
        </authorList>
    </citation>
    <scope>NUCLEOTIDE SEQUENCE</scope>
    <source>
        <tissue evidence="1">Shoot tissue taken approximately 20 cm above the soil surface</tissue>
    </source>
</reference>
<accession>A0A0A9B676</accession>
<protein>
    <submittedName>
        <fullName evidence="1">Uncharacterized protein</fullName>
    </submittedName>
</protein>
<dbReference type="EMBL" id="GBRH01240287">
    <property type="protein sequence ID" value="JAD57608.1"/>
    <property type="molecule type" value="Transcribed_RNA"/>
</dbReference>
<sequence length="34" mass="4136">MSSHYVKSKYKQAGYFRKSQTGKHIYELNTPYFF</sequence>
<name>A0A0A9B676_ARUDO</name>
<dbReference type="AlphaFoldDB" id="A0A0A9B676"/>
<organism evidence="1">
    <name type="scientific">Arundo donax</name>
    <name type="common">Giant reed</name>
    <name type="synonym">Donax arundinaceus</name>
    <dbReference type="NCBI Taxonomy" id="35708"/>
    <lineage>
        <taxon>Eukaryota</taxon>
        <taxon>Viridiplantae</taxon>
        <taxon>Streptophyta</taxon>
        <taxon>Embryophyta</taxon>
        <taxon>Tracheophyta</taxon>
        <taxon>Spermatophyta</taxon>
        <taxon>Magnoliopsida</taxon>
        <taxon>Liliopsida</taxon>
        <taxon>Poales</taxon>
        <taxon>Poaceae</taxon>
        <taxon>PACMAD clade</taxon>
        <taxon>Arundinoideae</taxon>
        <taxon>Arundineae</taxon>
        <taxon>Arundo</taxon>
    </lineage>
</organism>
<reference evidence="1" key="1">
    <citation type="submission" date="2014-09" db="EMBL/GenBank/DDBJ databases">
        <authorList>
            <person name="Magalhaes I.L.F."/>
            <person name="Oliveira U."/>
            <person name="Santos F.R."/>
            <person name="Vidigal T.H.D.A."/>
            <person name="Brescovit A.D."/>
            <person name="Santos A.J."/>
        </authorList>
    </citation>
    <scope>NUCLEOTIDE SEQUENCE</scope>
    <source>
        <tissue evidence="1">Shoot tissue taken approximately 20 cm above the soil surface</tissue>
    </source>
</reference>